<protein>
    <submittedName>
        <fullName evidence="2">Uncharacterized protein</fullName>
    </submittedName>
</protein>
<accession>A0A0N0DWX2</accession>
<keyword evidence="1" id="KW-1133">Transmembrane helix</keyword>
<dbReference type="Proteomes" id="UP000037923">
    <property type="component" value="Unassembled WGS sequence"/>
</dbReference>
<gene>
    <name evidence="2" type="ORF">ABB37_03380</name>
</gene>
<organism evidence="2 3">
    <name type="scientific">Leptomonas pyrrhocoris</name>
    <name type="common">Firebug parasite</name>
    <dbReference type="NCBI Taxonomy" id="157538"/>
    <lineage>
        <taxon>Eukaryota</taxon>
        <taxon>Discoba</taxon>
        <taxon>Euglenozoa</taxon>
        <taxon>Kinetoplastea</taxon>
        <taxon>Metakinetoplastina</taxon>
        <taxon>Trypanosomatida</taxon>
        <taxon>Trypanosomatidae</taxon>
        <taxon>Leishmaniinae</taxon>
        <taxon>Leptomonas</taxon>
    </lineage>
</organism>
<dbReference type="GeneID" id="26903671"/>
<dbReference type="VEuPathDB" id="TriTrypDB:LpyrH10_05_2400"/>
<dbReference type="AlphaFoldDB" id="A0A0N0DWX2"/>
<feature type="transmembrane region" description="Helical" evidence="1">
    <location>
        <begin position="88"/>
        <end position="112"/>
    </location>
</feature>
<evidence type="ECO:0000256" key="1">
    <source>
        <dbReference type="SAM" id="Phobius"/>
    </source>
</evidence>
<evidence type="ECO:0000313" key="2">
    <source>
        <dbReference type="EMBL" id="KPA82272.1"/>
    </source>
</evidence>
<reference evidence="2 3" key="1">
    <citation type="submission" date="2015-07" db="EMBL/GenBank/DDBJ databases">
        <title>High-quality genome of monoxenous trypanosomatid Leptomonas pyrrhocoris.</title>
        <authorList>
            <person name="Flegontov P."/>
            <person name="Butenko A."/>
            <person name="Firsov S."/>
            <person name="Vlcek C."/>
            <person name="Logacheva M.D."/>
            <person name="Field M."/>
            <person name="Filatov D."/>
            <person name="Flegontova O."/>
            <person name="Gerasimov E."/>
            <person name="Jackson A.P."/>
            <person name="Kelly S."/>
            <person name="Opperdoes F."/>
            <person name="O'Reilly A."/>
            <person name="Votypka J."/>
            <person name="Yurchenko V."/>
            <person name="Lukes J."/>
        </authorList>
    </citation>
    <scope>NUCLEOTIDE SEQUENCE [LARGE SCALE GENOMIC DNA]</scope>
    <source>
        <strain evidence="2">H10</strain>
    </source>
</reference>
<evidence type="ECO:0000313" key="3">
    <source>
        <dbReference type="Proteomes" id="UP000037923"/>
    </source>
</evidence>
<sequence length="157" mass="16726">MTGTATLLQWFSFFSLATLQLPYLPFFKDVAVLVCMSGALLFVVTLVLVYVVADKEMHLYLTKATRAALPQGVAVKGNQVAVPTSYEAFVSASITMSVVGTLAVLLSVSFVVQLACDGMQACVSPMVALTLNTVKPKCWDGAEDFRGKVAPSPEPDA</sequence>
<keyword evidence="1" id="KW-0812">Transmembrane</keyword>
<dbReference type="RefSeq" id="XP_015660711.1">
    <property type="nucleotide sequence ID" value="XM_015800704.1"/>
</dbReference>
<name>A0A0N0DWX2_LEPPY</name>
<dbReference type="EMBL" id="LGTL01000005">
    <property type="protein sequence ID" value="KPA82272.1"/>
    <property type="molecule type" value="Genomic_DNA"/>
</dbReference>
<dbReference type="OMA" id="CWDGAED"/>
<feature type="transmembrane region" description="Helical" evidence="1">
    <location>
        <begin position="30"/>
        <end position="53"/>
    </location>
</feature>
<keyword evidence="1" id="KW-0472">Membrane</keyword>
<proteinExistence type="predicted"/>
<comment type="caution">
    <text evidence="2">The sequence shown here is derived from an EMBL/GenBank/DDBJ whole genome shotgun (WGS) entry which is preliminary data.</text>
</comment>
<keyword evidence="3" id="KW-1185">Reference proteome</keyword>
<dbReference type="OrthoDB" id="271580at2759"/>